<evidence type="ECO:0000313" key="3">
    <source>
        <dbReference type="Proteomes" id="UP000054270"/>
    </source>
</evidence>
<evidence type="ECO:0000313" key="2">
    <source>
        <dbReference type="EMBL" id="KJA29596.1"/>
    </source>
</evidence>
<evidence type="ECO:0000256" key="1">
    <source>
        <dbReference type="SAM" id="MobiDB-lite"/>
    </source>
</evidence>
<dbReference type="OrthoDB" id="2423195at2759"/>
<organism evidence="2 3">
    <name type="scientific">Hypholoma sublateritium (strain FD-334 SS-4)</name>
    <dbReference type="NCBI Taxonomy" id="945553"/>
    <lineage>
        <taxon>Eukaryota</taxon>
        <taxon>Fungi</taxon>
        <taxon>Dikarya</taxon>
        <taxon>Basidiomycota</taxon>
        <taxon>Agaricomycotina</taxon>
        <taxon>Agaricomycetes</taxon>
        <taxon>Agaricomycetidae</taxon>
        <taxon>Agaricales</taxon>
        <taxon>Agaricineae</taxon>
        <taxon>Strophariaceae</taxon>
        <taxon>Hypholoma</taxon>
    </lineage>
</organism>
<feature type="compositionally biased region" description="Basic and acidic residues" evidence="1">
    <location>
        <begin position="279"/>
        <end position="368"/>
    </location>
</feature>
<keyword evidence="3" id="KW-1185">Reference proteome</keyword>
<gene>
    <name evidence="2" type="ORF">HYPSUDRAFT_60452</name>
</gene>
<proteinExistence type="predicted"/>
<name>A0A0D2PMV3_HYPSF</name>
<dbReference type="EMBL" id="KN817518">
    <property type="protein sequence ID" value="KJA29596.1"/>
    <property type="molecule type" value="Genomic_DNA"/>
</dbReference>
<reference evidence="3" key="1">
    <citation type="submission" date="2014-04" db="EMBL/GenBank/DDBJ databases">
        <title>Evolutionary Origins and Diversification of the Mycorrhizal Mutualists.</title>
        <authorList>
            <consortium name="DOE Joint Genome Institute"/>
            <consortium name="Mycorrhizal Genomics Consortium"/>
            <person name="Kohler A."/>
            <person name="Kuo A."/>
            <person name="Nagy L.G."/>
            <person name="Floudas D."/>
            <person name="Copeland A."/>
            <person name="Barry K.W."/>
            <person name="Cichocki N."/>
            <person name="Veneault-Fourrey C."/>
            <person name="LaButti K."/>
            <person name="Lindquist E.A."/>
            <person name="Lipzen A."/>
            <person name="Lundell T."/>
            <person name="Morin E."/>
            <person name="Murat C."/>
            <person name="Riley R."/>
            <person name="Ohm R."/>
            <person name="Sun H."/>
            <person name="Tunlid A."/>
            <person name="Henrissat B."/>
            <person name="Grigoriev I.V."/>
            <person name="Hibbett D.S."/>
            <person name="Martin F."/>
        </authorList>
    </citation>
    <scope>NUCLEOTIDE SEQUENCE [LARGE SCALE GENOMIC DNA]</scope>
    <source>
        <strain evidence="3">FD-334 SS-4</strain>
    </source>
</reference>
<protein>
    <submittedName>
        <fullName evidence="2">Uncharacterized protein</fullName>
    </submittedName>
</protein>
<dbReference type="OMA" id="HRITHEQ"/>
<dbReference type="Proteomes" id="UP000054270">
    <property type="component" value="Unassembled WGS sequence"/>
</dbReference>
<feature type="region of interest" description="Disordered" evidence="1">
    <location>
        <begin position="279"/>
        <end position="378"/>
    </location>
</feature>
<accession>A0A0D2PMV3</accession>
<sequence>MSARTRPTCKVAARTPGFTNPTTHTPLLIAMHPHTENIPVSPPKPTAVAPRAITRTFPVIVPDPTCAAGTFPPSSADTDAVRHTYGAFTASPASFAAADAHHRAAHPASCTCCTCPCTPLPMVWTLCVPVPSPEHATLRSLEYMLSYGTAHASGSATLQTDVLLVTRTLRAGVTLAGTDSALDACYWSDDAHSVAGGPRMVRHEAALRLASTLGIASGDADGEWARYVENTRMAPNVRVGAGALVYLLLHVNEYPTPQILRTLDVRVSATWQRKEVELEARAEEERKAKMEKAEQAKEAEAKRAREEEERRERAEAKAAREEERAARKEERQERALAQKAREEDRQERAAAQRARDEAMKKAEAEALKSARVGQSASAAVQEKINETLDKHGMDRCPQGYTWREESWGFICNGGSHRITHEQLAKK</sequence>
<dbReference type="STRING" id="945553.A0A0D2PMV3"/>
<dbReference type="AlphaFoldDB" id="A0A0D2PMV3"/>